<name>A0ABU3WZT1_9EURY</name>
<keyword evidence="3 8" id="KW-0808">Transferase</keyword>
<evidence type="ECO:0000256" key="4">
    <source>
        <dbReference type="ARBA" id="ARBA00022695"/>
    </source>
</evidence>
<evidence type="ECO:0000256" key="5">
    <source>
        <dbReference type="ARBA" id="ARBA00022741"/>
    </source>
</evidence>
<comment type="similarity">
    <text evidence="8">Belongs to the archaeal FAD synthase family.</text>
</comment>
<dbReference type="InterPro" id="IPR050385">
    <property type="entry name" value="Archaeal_FAD_synthase"/>
</dbReference>
<dbReference type="CDD" id="cd02170">
    <property type="entry name" value="cytidylyltransferase"/>
    <property type="match status" value="1"/>
</dbReference>
<keyword evidence="11" id="KW-1185">Reference proteome</keyword>
<feature type="binding site" evidence="8">
    <location>
        <position position="119"/>
    </location>
    <ligand>
        <name>ATP</name>
        <dbReference type="ChEBI" id="CHEBI:30616"/>
    </ligand>
</feature>
<evidence type="ECO:0000313" key="11">
    <source>
        <dbReference type="Proteomes" id="UP001281203"/>
    </source>
</evidence>
<dbReference type="PANTHER" id="PTHR43793">
    <property type="entry name" value="FAD SYNTHASE"/>
    <property type="match status" value="1"/>
</dbReference>
<sequence length="150" mass="16699">MTRVVATGTFDLLHPGHLYYLEESRRLGDELFVIVARDANVKHKPRPIIPEDQRLLMVRALKPVDHALLGDLHDMFLPIAEIKPEIITLGFNQHFDEGSLRQRLRDRGLDAEVVRIPGYPGSLASSSNIVGHILKTREPSPPAGPTGEGE</sequence>
<feature type="domain" description="Cytidyltransferase-like" evidence="9">
    <location>
        <begin position="6"/>
        <end position="130"/>
    </location>
</feature>
<evidence type="ECO:0000313" key="10">
    <source>
        <dbReference type="EMBL" id="MDV2480872.1"/>
    </source>
</evidence>
<keyword evidence="7 8" id="KW-0067">ATP-binding</keyword>
<comment type="cofactor">
    <cofactor evidence="8">
        <name>a divalent metal cation</name>
        <dbReference type="ChEBI" id="CHEBI:60240"/>
    </cofactor>
</comment>
<feature type="binding site" evidence="8">
    <location>
        <begin position="9"/>
        <end position="10"/>
    </location>
    <ligand>
        <name>ATP</name>
        <dbReference type="ChEBI" id="CHEBI:30616"/>
    </ligand>
</feature>
<comment type="pathway">
    <text evidence="8">Cofactor biosynthesis; FAD biosynthesis; FAD from FMN: step 1/1.</text>
</comment>
<dbReference type="RefSeq" id="WP_317063850.1">
    <property type="nucleotide sequence ID" value="NZ_WBKO01000001.1"/>
</dbReference>
<gene>
    <name evidence="8" type="primary">ribL</name>
    <name evidence="10" type="ORF">F8E02_02390</name>
</gene>
<keyword evidence="1 8" id="KW-0285">Flavoprotein</keyword>
<dbReference type="InterPro" id="IPR024902">
    <property type="entry name" value="FAD_synth_RibL"/>
</dbReference>
<evidence type="ECO:0000256" key="2">
    <source>
        <dbReference type="ARBA" id="ARBA00022643"/>
    </source>
</evidence>
<evidence type="ECO:0000256" key="3">
    <source>
        <dbReference type="ARBA" id="ARBA00022679"/>
    </source>
</evidence>
<dbReference type="InterPro" id="IPR004821">
    <property type="entry name" value="Cyt_trans-like"/>
</dbReference>
<protein>
    <recommendedName>
        <fullName evidence="8">FAD synthase</fullName>
        <ecNumber evidence="8">2.7.7.2</ecNumber>
    </recommendedName>
    <alternativeName>
        <fullName evidence="8">FMN adenylyltransferase</fullName>
    </alternativeName>
    <alternativeName>
        <fullName evidence="8">Flavin adenine dinucleotide synthase</fullName>
    </alternativeName>
</protein>
<feature type="binding site" evidence="8">
    <location>
        <position position="92"/>
    </location>
    <ligand>
        <name>ATP</name>
        <dbReference type="ChEBI" id="CHEBI:30616"/>
    </ligand>
</feature>
<proteinExistence type="inferred from homology"/>
<dbReference type="Proteomes" id="UP001281203">
    <property type="component" value="Unassembled WGS sequence"/>
</dbReference>
<feature type="binding site" evidence="8">
    <location>
        <begin position="14"/>
        <end position="17"/>
    </location>
    <ligand>
        <name>ATP</name>
        <dbReference type="ChEBI" id="CHEBI:30616"/>
    </ligand>
</feature>
<dbReference type="SUPFAM" id="SSF52374">
    <property type="entry name" value="Nucleotidylyl transferase"/>
    <property type="match status" value="1"/>
</dbReference>
<evidence type="ECO:0000259" key="9">
    <source>
        <dbReference type="Pfam" id="PF01467"/>
    </source>
</evidence>
<organism evidence="10 11">
    <name type="scientific">Methanoculleus caldifontis</name>
    <dbReference type="NCBI Taxonomy" id="2651577"/>
    <lineage>
        <taxon>Archaea</taxon>
        <taxon>Methanobacteriati</taxon>
        <taxon>Methanobacteriota</taxon>
        <taxon>Stenosarchaea group</taxon>
        <taxon>Methanomicrobia</taxon>
        <taxon>Methanomicrobiales</taxon>
        <taxon>Methanomicrobiaceae</taxon>
        <taxon>Methanoculleus</taxon>
    </lineage>
</organism>
<accession>A0ABU3WZT1</accession>
<dbReference type="EC" id="2.7.7.2" evidence="8"/>
<comment type="catalytic activity">
    <reaction evidence="8">
        <text>FMN + ATP + H(+) = FAD + diphosphate</text>
        <dbReference type="Rhea" id="RHEA:17237"/>
        <dbReference type="ChEBI" id="CHEBI:15378"/>
        <dbReference type="ChEBI" id="CHEBI:30616"/>
        <dbReference type="ChEBI" id="CHEBI:33019"/>
        <dbReference type="ChEBI" id="CHEBI:57692"/>
        <dbReference type="ChEBI" id="CHEBI:58210"/>
        <dbReference type="EC" id="2.7.7.2"/>
    </reaction>
</comment>
<comment type="function">
    <text evidence="8">Catalyzes the transfer of the AMP portion of ATP to flavin mononucleotide (FMN) to produce flavin adenine dinucleotide (FAD) coenzyme.</text>
</comment>
<evidence type="ECO:0000256" key="8">
    <source>
        <dbReference type="HAMAP-Rule" id="MF_02115"/>
    </source>
</evidence>
<comment type="caution">
    <text evidence="10">The sequence shown here is derived from an EMBL/GenBank/DDBJ whole genome shotgun (WGS) entry which is preliminary data.</text>
</comment>
<dbReference type="InterPro" id="IPR014729">
    <property type="entry name" value="Rossmann-like_a/b/a_fold"/>
</dbReference>
<keyword evidence="6 8" id="KW-0274">FAD</keyword>
<dbReference type="PANTHER" id="PTHR43793:SF1">
    <property type="entry name" value="FAD SYNTHASE"/>
    <property type="match status" value="1"/>
</dbReference>
<dbReference type="HAMAP" id="MF_02115">
    <property type="entry name" value="FAD_synth_arch"/>
    <property type="match status" value="1"/>
</dbReference>
<dbReference type="Gene3D" id="3.40.50.620">
    <property type="entry name" value="HUPs"/>
    <property type="match status" value="1"/>
</dbReference>
<reference evidence="10 11" key="1">
    <citation type="submission" date="2019-10" db="EMBL/GenBank/DDBJ databases">
        <title>Isolation and characterization of Methanoculleus sp. Wushi-C6 from a hot spring well.</title>
        <authorList>
            <person name="Chen S.-C."/>
            <person name="Lan Z.-H."/>
            <person name="You Y.-T."/>
            <person name="Lai M.-C."/>
        </authorList>
    </citation>
    <scope>NUCLEOTIDE SEQUENCE [LARGE SCALE GENOMIC DNA]</scope>
    <source>
        <strain evidence="10 11">Wushi-C6</strain>
    </source>
</reference>
<comment type="subunit">
    <text evidence="8">Homodimer.</text>
</comment>
<keyword evidence="2 8" id="KW-0288">FMN</keyword>
<keyword evidence="5 8" id="KW-0547">Nucleotide-binding</keyword>
<dbReference type="EMBL" id="WBKO01000001">
    <property type="protein sequence ID" value="MDV2480872.1"/>
    <property type="molecule type" value="Genomic_DNA"/>
</dbReference>
<dbReference type="NCBIfam" id="TIGR00125">
    <property type="entry name" value="cyt_tran_rel"/>
    <property type="match status" value="1"/>
</dbReference>
<evidence type="ECO:0000256" key="6">
    <source>
        <dbReference type="ARBA" id="ARBA00022827"/>
    </source>
</evidence>
<evidence type="ECO:0000256" key="7">
    <source>
        <dbReference type="ARBA" id="ARBA00022840"/>
    </source>
</evidence>
<keyword evidence="4 8" id="KW-0548">Nucleotidyltransferase</keyword>
<evidence type="ECO:0000256" key="1">
    <source>
        <dbReference type="ARBA" id="ARBA00022630"/>
    </source>
</evidence>
<dbReference type="Pfam" id="PF01467">
    <property type="entry name" value="CTP_transf_like"/>
    <property type="match status" value="1"/>
</dbReference>